<dbReference type="GO" id="GO:0043525">
    <property type="term" value="P:positive regulation of neuron apoptotic process"/>
    <property type="evidence" value="ECO:0007669"/>
    <property type="project" value="TreeGrafter"/>
</dbReference>
<dbReference type="Pfam" id="PF00656">
    <property type="entry name" value="Peptidase_C14"/>
    <property type="match status" value="1"/>
</dbReference>
<protein>
    <recommendedName>
        <fullName evidence="2">Caspase family p20 domain-containing protein</fullName>
    </recommendedName>
</protein>
<dbReference type="OrthoDB" id="6051482at2759"/>
<name>A0A6J8EKU0_MYTCO</name>
<reference evidence="3 4" key="1">
    <citation type="submission" date="2020-06" db="EMBL/GenBank/DDBJ databases">
        <authorList>
            <person name="Li R."/>
            <person name="Bekaert M."/>
        </authorList>
    </citation>
    <scope>NUCLEOTIDE SEQUENCE [LARGE SCALE GENOMIC DNA]</scope>
    <source>
        <strain evidence="4">wild</strain>
    </source>
</reference>
<dbReference type="InterPro" id="IPR001309">
    <property type="entry name" value="Pept_C14_p20"/>
</dbReference>
<dbReference type="GO" id="GO:0004197">
    <property type="term" value="F:cysteine-type endopeptidase activity"/>
    <property type="evidence" value="ECO:0007669"/>
    <property type="project" value="InterPro"/>
</dbReference>
<dbReference type="PANTHER" id="PTHR10454:SF232">
    <property type="entry name" value="AT03047P-RELATED"/>
    <property type="match status" value="1"/>
</dbReference>
<dbReference type="Gene3D" id="3.40.50.1460">
    <property type="match status" value="1"/>
</dbReference>
<dbReference type="SMART" id="SM00115">
    <property type="entry name" value="CASc"/>
    <property type="match status" value="1"/>
</dbReference>
<dbReference type="GO" id="GO:0006915">
    <property type="term" value="P:apoptotic process"/>
    <property type="evidence" value="ECO:0007669"/>
    <property type="project" value="TreeGrafter"/>
</dbReference>
<dbReference type="PANTHER" id="PTHR10454">
    <property type="entry name" value="CASPASE"/>
    <property type="match status" value="1"/>
</dbReference>
<dbReference type="SUPFAM" id="SSF52129">
    <property type="entry name" value="Caspase-like"/>
    <property type="match status" value="1"/>
</dbReference>
<sequence>MQPAQDQQYSLKHADDNITETTSGKKTIEVSESTFLSPDYDENFSTRGLAILVQNFDPGCPHIEKLNSQCNELMELLQSYEYGLEIFGNQIHENLTKDDLYTLCSSVAKEIDNNEYNYYYCLLFVILGRGSSGIIKCKTDTGNTEYAELSKIMEFFQPQNCAALALKPKVFIVQTMEPKDPNQADDVCTCMRDYTKERKQQRIPRESDFLTYTSDEPCYLSENKFLNSIVKTLEDEQKTWSTQSRRMNPIPVTEIQSLLIKININLKETYSKVPYTTSSLTRKMYLQKRTF</sequence>
<accession>A0A6J8EKU0</accession>
<dbReference type="InterPro" id="IPR002398">
    <property type="entry name" value="Pept_C14"/>
</dbReference>
<feature type="domain" description="Caspase family p20" evidence="2">
    <location>
        <begin position="93"/>
        <end position="174"/>
    </location>
</feature>
<evidence type="ECO:0000313" key="3">
    <source>
        <dbReference type="EMBL" id="CAC5420352.1"/>
    </source>
</evidence>
<proteinExistence type="inferred from homology"/>
<organism evidence="3 4">
    <name type="scientific">Mytilus coruscus</name>
    <name type="common">Sea mussel</name>
    <dbReference type="NCBI Taxonomy" id="42192"/>
    <lineage>
        <taxon>Eukaryota</taxon>
        <taxon>Metazoa</taxon>
        <taxon>Spiralia</taxon>
        <taxon>Lophotrochozoa</taxon>
        <taxon>Mollusca</taxon>
        <taxon>Bivalvia</taxon>
        <taxon>Autobranchia</taxon>
        <taxon>Pteriomorphia</taxon>
        <taxon>Mytilida</taxon>
        <taxon>Mytiloidea</taxon>
        <taxon>Mytilidae</taxon>
        <taxon>Mytilinae</taxon>
        <taxon>Mytilus</taxon>
    </lineage>
</organism>
<dbReference type="InterPro" id="IPR015917">
    <property type="entry name" value="Pept_C14A"/>
</dbReference>
<comment type="similarity">
    <text evidence="1">Belongs to the peptidase C14A family.</text>
</comment>
<dbReference type="GO" id="GO:0006508">
    <property type="term" value="P:proteolysis"/>
    <property type="evidence" value="ECO:0007669"/>
    <property type="project" value="InterPro"/>
</dbReference>
<gene>
    <name evidence="3" type="ORF">MCOR_52577</name>
</gene>
<evidence type="ECO:0000259" key="2">
    <source>
        <dbReference type="PROSITE" id="PS50208"/>
    </source>
</evidence>
<dbReference type="PROSITE" id="PS50208">
    <property type="entry name" value="CASPASE_P20"/>
    <property type="match status" value="1"/>
</dbReference>
<dbReference type="InterPro" id="IPR029030">
    <property type="entry name" value="Caspase-like_dom_sf"/>
</dbReference>
<dbReference type="Proteomes" id="UP000507470">
    <property type="component" value="Unassembled WGS sequence"/>
</dbReference>
<dbReference type="EMBL" id="CACVKT020009102">
    <property type="protein sequence ID" value="CAC5420352.1"/>
    <property type="molecule type" value="Genomic_DNA"/>
</dbReference>
<dbReference type="GO" id="GO:0005737">
    <property type="term" value="C:cytoplasm"/>
    <property type="evidence" value="ECO:0007669"/>
    <property type="project" value="TreeGrafter"/>
</dbReference>
<evidence type="ECO:0000313" key="4">
    <source>
        <dbReference type="Proteomes" id="UP000507470"/>
    </source>
</evidence>
<dbReference type="AlphaFoldDB" id="A0A6J8EKU0"/>
<evidence type="ECO:0000256" key="1">
    <source>
        <dbReference type="ARBA" id="ARBA00010134"/>
    </source>
</evidence>
<dbReference type="InterPro" id="IPR011600">
    <property type="entry name" value="Pept_C14_caspase"/>
</dbReference>
<keyword evidence="4" id="KW-1185">Reference proteome</keyword>